<reference evidence="7 8" key="1">
    <citation type="journal article" date="2018" name="Genome Biol. Evol.">
        <title>Multiple Roots of Fruiting Body Formation in Amoebozoa.</title>
        <authorList>
            <person name="Hillmann F."/>
            <person name="Forbes G."/>
            <person name="Novohradska S."/>
            <person name="Ferling I."/>
            <person name="Riege K."/>
            <person name="Groth M."/>
            <person name="Westermann M."/>
            <person name="Marz M."/>
            <person name="Spaller T."/>
            <person name="Winckler T."/>
            <person name="Schaap P."/>
            <person name="Glockner G."/>
        </authorList>
    </citation>
    <scope>NUCLEOTIDE SEQUENCE [LARGE SCALE GENOMIC DNA]</scope>
    <source>
        <strain evidence="7 8">Jena</strain>
    </source>
</reference>
<evidence type="ECO:0000256" key="2">
    <source>
        <dbReference type="ARBA" id="ARBA00022737"/>
    </source>
</evidence>
<dbReference type="InParanoid" id="A0A2P6NUG5"/>
<dbReference type="STRING" id="1890364.A0A2P6NUG5"/>
<evidence type="ECO:0000313" key="7">
    <source>
        <dbReference type="EMBL" id="PRP87601.1"/>
    </source>
</evidence>
<name>A0A2P6NUG5_9EUKA</name>
<evidence type="ECO:0000256" key="1">
    <source>
        <dbReference type="ARBA" id="ARBA00022723"/>
    </source>
</evidence>
<feature type="domain" description="Chaperone DnaJ C-terminal" evidence="6">
    <location>
        <begin position="174"/>
        <end position="351"/>
    </location>
</feature>
<dbReference type="PANTHER" id="PTHR43096:SF10">
    <property type="entry name" value="CHAPERONE PROTEIN DNAJ A6, CHLOROPLASTIC"/>
    <property type="match status" value="1"/>
</dbReference>
<keyword evidence="8" id="KW-1185">Reference proteome</keyword>
<dbReference type="GO" id="GO:0042026">
    <property type="term" value="P:protein refolding"/>
    <property type="evidence" value="ECO:0007669"/>
    <property type="project" value="TreeGrafter"/>
</dbReference>
<keyword evidence="4" id="KW-0862">Zinc</keyword>
<sequence length="380" mass="41566">MATTSEHTNTIPGSPREITLDRIKLSEKMFCSPDIYSSLEQFCSANKNSLSSFSLKSSFFRSAPSLTHMAPKASITTPPASPQVDDSIGLILGSGTFLDPKQITKTETKPEQASTSPTLTTPTGDSKTAQHGARLQLPPITMDKPNTQLKRSLDSMTAVSRTTAKKTKRILNQELKVSVSFEEAAEGGTKSVEYESIENCTECSNATSGTTVCDKCVGSKRILRTRRVDVTIPKGVVRGTRKTMKGEGIQSEDQMTSGDLIIEFDVEDHPFYKRDGGNALCTCDISLYQAVLGTKLNIPKLYAKENEKQEITIEPGTQPGDVIRLAHQGFNKANCKKKRGDLIITVSVNVPKSITREQRELFERLAAIDSMMDLSKAFVS</sequence>
<keyword evidence="2" id="KW-0677">Repeat</keyword>
<accession>A0A2P6NUG5</accession>
<dbReference type="CDD" id="cd10747">
    <property type="entry name" value="DnaJ_C"/>
    <property type="match status" value="1"/>
</dbReference>
<evidence type="ECO:0000256" key="4">
    <source>
        <dbReference type="ARBA" id="ARBA00022833"/>
    </source>
</evidence>
<dbReference type="SUPFAM" id="SSF49493">
    <property type="entry name" value="HSP40/DnaJ peptide-binding domain"/>
    <property type="match status" value="2"/>
</dbReference>
<dbReference type="Pfam" id="PF01556">
    <property type="entry name" value="DnaJ_C"/>
    <property type="match status" value="1"/>
</dbReference>
<dbReference type="InterPro" id="IPR008971">
    <property type="entry name" value="HSP40/DnaJ_pept-bd"/>
</dbReference>
<dbReference type="AlphaFoldDB" id="A0A2P6NUG5"/>
<keyword evidence="1" id="KW-0479">Metal-binding</keyword>
<evidence type="ECO:0000313" key="8">
    <source>
        <dbReference type="Proteomes" id="UP000241769"/>
    </source>
</evidence>
<proteinExistence type="predicted"/>
<evidence type="ECO:0000256" key="5">
    <source>
        <dbReference type="SAM" id="MobiDB-lite"/>
    </source>
</evidence>
<keyword evidence="3" id="KW-0863">Zinc-finger</keyword>
<gene>
    <name evidence="7" type="ORF">PROFUN_04628</name>
</gene>
<dbReference type="EMBL" id="MDYQ01000019">
    <property type="protein sequence ID" value="PRP87601.1"/>
    <property type="molecule type" value="Genomic_DNA"/>
</dbReference>
<evidence type="ECO:0000259" key="6">
    <source>
        <dbReference type="Pfam" id="PF01556"/>
    </source>
</evidence>
<protein>
    <submittedName>
        <fullName evidence="7">Chaperone protein DnaJ</fullName>
    </submittedName>
</protein>
<dbReference type="GO" id="GO:0051082">
    <property type="term" value="F:unfolded protein binding"/>
    <property type="evidence" value="ECO:0007669"/>
    <property type="project" value="InterPro"/>
</dbReference>
<organism evidence="7 8">
    <name type="scientific">Planoprotostelium fungivorum</name>
    <dbReference type="NCBI Taxonomy" id="1890364"/>
    <lineage>
        <taxon>Eukaryota</taxon>
        <taxon>Amoebozoa</taxon>
        <taxon>Evosea</taxon>
        <taxon>Variosea</taxon>
        <taxon>Cavosteliida</taxon>
        <taxon>Cavosteliaceae</taxon>
        <taxon>Planoprotostelium</taxon>
    </lineage>
</organism>
<dbReference type="FunFam" id="2.60.260.20:FF:000005">
    <property type="entry name" value="Chaperone protein dnaJ 1, mitochondrial"/>
    <property type="match status" value="1"/>
</dbReference>
<evidence type="ECO:0000256" key="3">
    <source>
        <dbReference type="ARBA" id="ARBA00022771"/>
    </source>
</evidence>
<dbReference type="InterPro" id="IPR002939">
    <property type="entry name" value="DnaJ_C"/>
</dbReference>
<dbReference type="OrthoDB" id="10256793at2759"/>
<dbReference type="Gene3D" id="2.60.260.20">
    <property type="entry name" value="Urease metallochaperone UreE, N-terminal domain"/>
    <property type="match status" value="2"/>
</dbReference>
<dbReference type="PANTHER" id="PTHR43096">
    <property type="entry name" value="DNAJ HOMOLOG 1, MITOCHONDRIAL-RELATED"/>
    <property type="match status" value="1"/>
</dbReference>
<dbReference type="GO" id="GO:0008270">
    <property type="term" value="F:zinc ion binding"/>
    <property type="evidence" value="ECO:0007669"/>
    <property type="project" value="UniProtKB-KW"/>
</dbReference>
<dbReference type="GO" id="GO:0005737">
    <property type="term" value="C:cytoplasm"/>
    <property type="evidence" value="ECO:0007669"/>
    <property type="project" value="TreeGrafter"/>
</dbReference>
<dbReference type="Proteomes" id="UP000241769">
    <property type="component" value="Unassembled WGS sequence"/>
</dbReference>
<feature type="compositionally biased region" description="Polar residues" evidence="5">
    <location>
        <begin position="111"/>
        <end position="129"/>
    </location>
</feature>
<feature type="region of interest" description="Disordered" evidence="5">
    <location>
        <begin position="105"/>
        <end position="143"/>
    </location>
</feature>
<comment type="caution">
    <text evidence="7">The sequence shown here is derived from an EMBL/GenBank/DDBJ whole genome shotgun (WGS) entry which is preliminary data.</text>
</comment>